<dbReference type="OrthoDB" id="6424732at2759"/>
<feature type="domain" description="N-acetyltransferase" evidence="1">
    <location>
        <begin position="32"/>
        <end position="174"/>
    </location>
</feature>
<dbReference type="AlphaFoldDB" id="A0A8X6NQA4"/>
<dbReference type="SUPFAM" id="SSF55729">
    <property type="entry name" value="Acyl-CoA N-acyltransferases (Nat)"/>
    <property type="match status" value="1"/>
</dbReference>
<protein>
    <submittedName>
        <fullName evidence="2">N-acetyltransferase domain-containing protein</fullName>
    </submittedName>
</protein>
<evidence type="ECO:0000259" key="1">
    <source>
        <dbReference type="PROSITE" id="PS51186"/>
    </source>
</evidence>
<dbReference type="Gene3D" id="3.40.630.90">
    <property type="match status" value="1"/>
</dbReference>
<comment type="caution">
    <text evidence="2">The sequence shown here is derived from an EMBL/GenBank/DDBJ whole genome shotgun (WGS) entry which is preliminary data.</text>
</comment>
<dbReference type="InterPro" id="IPR041496">
    <property type="entry name" value="YitH/HolE_GNAT"/>
</dbReference>
<dbReference type="EMBL" id="BMAW01107245">
    <property type="protein sequence ID" value="GFT28403.1"/>
    <property type="molecule type" value="Genomic_DNA"/>
</dbReference>
<dbReference type="InterPro" id="IPR000182">
    <property type="entry name" value="GNAT_dom"/>
</dbReference>
<name>A0A8X6NQA4_NEPPI</name>
<dbReference type="Proteomes" id="UP000887013">
    <property type="component" value="Unassembled WGS sequence"/>
</dbReference>
<dbReference type="PANTHER" id="PTHR47237:SF1">
    <property type="entry name" value="SLL0310 PROTEIN"/>
    <property type="match status" value="1"/>
</dbReference>
<dbReference type="PROSITE" id="PS51186">
    <property type="entry name" value="GNAT"/>
    <property type="match status" value="1"/>
</dbReference>
<gene>
    <name evidence="2" type="primary">NCL1_18721</name>
    <name evidence="2" type="ORF">NPIL_157161</name>
</gene>
<dbReference type="Pfam" id="PF18014">
    <property type="entry name" value="Acetyltransf_18"/>
    <property type="match status" value="1"/>
</dbReference>
<evidence type="ECO:0000313" key="3">
    <source>
        <dbReference type="Proteomes" id="UP000887013"/>
    </source>
</evidence>
<dbReference type="GO" id="GO:0016747">
    <property type="term" value="F:acyltransferase activity, transferring groups other than amino-acyl groups"/>
    <property type="evidence" value="ECO:0007669"/>
    <property type="project" value="InterPro"/>
</dbReference>
<proteinExistence type="predicted"/>
<dbReference type="InterPro" id="IPR052729">
    <property type="entry name" value="Acyl/Acetyltrans_Enzymes"/>
</dbReference>
<dbReference type="Gene3D" id="3.40.630.30">
    <property type="match status" value="1"/>
</dbReference>
<organism evidence="2 3">
    <name type="scientific">Nephila pilipes</name>
    <name type="common">Giant wood spider</name>
    <name type="synonym">Nephila maculata</name>
    <dbReference type="NCBI Taxonomy" id="299642"/>
    <lineage>
        <taxon>Eukaryota</taxon>
        <taxon>Metazoa</taxon>
        <taxon>Ecdysozoa</taxon>
        <taxon>Arthropoda</taxon>
        <taxon>Chelicerata</taxon>
        <taxon>Arachnida</taxon>
        <taxon>Araneae</taxon>
        <taxon>Araneomorphae</taxon>
        <taxon>Entelegynae</taxon>
        <taxon>Araneoidea</taxon>
        <taxon>Nephilidae</taxon>
        <taxon>Nephila</taxon>
    </lineage>
</organism>
<evidence type="ECO:0000313" key="2">
    <source>
        <dbReference type="EMBL" id="GFT28403.1"/>
    </source>
</evidence>
<accession>A0A8X6NQA4</accession>
<dbReference type="PANTHER" id="PTHR47237">
    <property type="entry name" value="SLL0310 PROTEIN"/>
    <property type="match status" value="1"/>
</dbReference>
<dbReference type="InterPro" id="IPR016181">
    <property type="entry name" value="Acyl_CoA_acyltransferase"/>
</dbReference>
<sequence>MLLHIIRQSVRVFSTATRGKTEELTKIPKFAYKIRSMRMEDIPQVVEISRQNLFQYPASSLKFWIEQDPDGIKIAETESGEIIGSCSTVKNSENLYFGGMFTVQEKSRNSDVGRKLLSECHAHAQGKNIGVNCDFTKIGTFKRRGIITFESDWKSLEYETYTPVNAALLSDELPSGVELHEFQNSLLPAIFEYDYSLIGYERRSTIEASCNDENSKTLVAMKDGTCVGFGSIKLNIVENGRIGPLYADDPIVAEAMMKRLITIMPEAKGFAIVAVSSNIFANLILEKLNIPVHCNIYRLYRREKVEVDTKKVFAHLDIDFTPF</sequence>
<reference evidence="2" key="1">
    <citation type="submission" date="2020-08" db="EMBL/GenBank/DDBJ databases">
        <title>Multicomponent nature underlies the extraordinary mechanical properties of spider dragline silk.</title>
        <authorList>
            <person name="Kono N."/>
            <person name="Nakamura H."/>
            <person name="Mori M."/>
            <person name="Yoshida Y."/>
            <person name="Ohtoshi R."/>
            <person name="Malay A.D."/>
            <person name="Moran D.A.P."/>
            <person name="Tomita M."/>
            <person name="Numata K."/>
            <person name="Arakawa K."/>
        </authorList>
    </citation>
    <scope>NUCLEOTIDE SEQUENCE</scope>
</reference>
<keyword evidence="3" id="KW-1185">Reference proteome</keyword>